<evidence type="ECO:0000256" key="8">
    <source>
        <dbReference type="PIRSR" id="PIRSR601501-1"/>
    </source>
</evidence>
<sequence length="457" mass="51723">MTKISIDPVTRISGLLEIEVEIQNNEIVDAKSSGMQFRGFEEMFKGRPPLDIVRLTPRICGICSTHHATVSSKALENALNIIPDPNGNLIRELTNGFEFLQNHLRHIYQFVFPDYVELKDINPLYKDGDREKFDYRLPKNINSVIASHYIDSIEYSRLAHKAIAILSGKAPHCHGIFVGGTTTNLDIQKYQEIKSILYKIKNFIQTSLMPDIFTITKYYEEYFDIGRGYGNLMSTDLFYDENMPVKYSKGGVLINGNIENLDANNITENVKYTWEISNDNKEDAYTWVNAARYNGYAMEVGPLARMIIGGHYKDSISVMDRLVARVLESEKICESLEGLLQIIRLQKAYQIQIQIPESASGMALISASRGVLGHWIEIENKVIKNYTVITPSVWNLSPKDNKGIRGPVEQALVGTKIDDIRKAPTIIGRIVRSFDPCLNCAAHIISDKYSNFTIKIV</sequence>
<feature type="binding site" evidence="8">
    <location>
        <position position="63"/>
    </location>
    <ligand>
        <name>Ni(2+)</name>
        <dbReference type="ChEBI" id="CHEBI:49786"/>
    </ligand>
</feature>
<dbReference type="GO" id="GO:0016151">
    <property type="term" value="F:nickel cation binding"/>
    <property type="evidence" value="ECO:0007669"/>
    <property type="project" value="InterPro"/>
</dbReference>
<evidence type="ECO:0000313" key="10">
    <source>
        <dbReference type="Proteomes" id="UP000243494"/>
    </source>
</evidence>
<proteinExistence type="inferred from homology"/>
<dbReference type="GO" id="GO:0030313">
    <property type="term" value="C:cell envelope"/>
    <property type="evidence" value="ECO:0007669"/>
    <property type="project" value="UniProtKB-SubCell"/>
</dbReference>
<feature type="binding site" evidence="8">
    <location>
        <position position="437"/>
    </location>
    <ligand>
        <name>Ni(2+)</name>
        <dbReference type="ChEBI" id="CHEBI:49786"/>
    </ligand>
</feature>
<dbReference type="EMBL" id="NOJZ02000018">
    <property type="protein sequence ID" value="RDY23134.1"/>
    <property type="molecule type" value="Genomic_DNA"/>
</dbReference>
<evidence type="ECO:0000256" key="1">
    <source>
        <dbReference type="ARBA" id="ARBA00001967"/>
    </source>
</evidence>
<dbReference type="Proteomes" id="UP000243494">
    <property type="component" value="Unassembled WGS sequence"/>
</dbReference>
<keyword evidence="8" id="KW-0408">Iron</keyword>
<gene>
    <name evidence="9" type="ORF">CHF27_009840</name>
</gene>
<comment type="cofactor">
    <cofactor evidence="8">
        <name>Fe cation</name>
        <dbReference type="ChEBI" id="CHEBI:24875"/>
    </cofactor>
</comment>
<protein>
    <submittedName>
        <fullName evidence="9">Ni/Fe hydrogenase</fullName>
    </submittedName>
</protein>
<feature type="binding site" evidence="8">
    <location>
        <position position="63"/>
    </location>
    <ligand>
        <name>Fe cation</name>
        <dbReference type="ChEBI" id="CHEBI:24875"/>
    </ligand>
</feature>
<feature type="binding site" evidence="8">
    <location>
        <position position="388"/>
    </location>
    <ligand>
        <name>Mg(2+)</name>
        <dbReference type="ChEBI" id="CHEBI:18420"/>
    </ligand>
</feature>
<comment type="subcellular location">
    <subcellularLocation>
        <location evidence="2">Cell envelope</location>
    </subcellularLocation>
</comment>
<evidence type="ECO:0000256" key="4">
    <source>
        <dbReference type="ARBA" id="ARBA00011771"/>
    </source>
</evidence>
<evidence type="ECO:0000256" key="6">
    <source>
        <dbReference type="ARBA" id="ARBA00022723"/>
    </source>
</evidence>
<feature type="binding site" evidence="8">
    <location>
        <position position="443"/>
    </location>
    <ligand>
        <name>Mg(2+)</name>
        <dbReference type="ChEBI" id="CHEBI:18420"/>
    </ligand>
</feature>
<keyword evidence="10" id="KW-1185">Reference proteome</keyword>
<reference evidence="9 10" key="1">
    <citation type="journal article" date="2017" name="Genome Announc.">
        <title>Draft Genome Sequence of Romboutsia maritimum sp. nov. Strain CCRI-22766(T), Isolated from Coastal Estuarine Mud.</title>
        <authorList>
            <person name="Maheux A.F."/>
            <person name="Boudreau D.K."/>
            <person name="Berube E."/>
            <person name="Boissinot M."/>
            <person name="Raymond F."/>
            <person name="Brodeur S."/>
            <person name="Corbeil J."/>
            <person name="Brightwell G."/>
            <person name="Broda D."/>
            <person name="Omar R.F."/>
            <person name="Bergeron M.G."/>
        </authorList>
    </citation>
    <scope>NUCLEOTIDE SEQUENCE [LARGE SCALE GENOMIC DNA]</scope>
    <source>
        <strain evidence="9 10">CCRI-22766</strain>
    </source>
</reference>
<feature type="binding site" evidence="8">
    <location>
        <position position="41"/>
    </location>
    <ligand>
        <name>Mg(2+)</name>
        <dbReference type="ChEBI" id="CHEBI:18420"/>
    </ligand>
</feature>
<keyword evidence="8" id="KW-0460">Magnesium</keyword>
<dbReference type="PANTHER" id="PTHR42958">
    <property type="entry name" value="HYDROGENASE-2 LARGE CHAIN"/>
    <property type="match status" value="1"/>
</dbReference>
<evidence type="ECO:0000256" key="2">
    <source>
        <dbReference type="ARBA" id="ARBA00004196"/>
    </source>
</evidence>
<accession>A0A371IRP1</accession>
<evidence type="ECO:0000256" key="3">
    <source>
        <dbReference type="ARBA" id="ARBA00009292"/>
    </source>
</evidence>
<dbReference type="InterPro" id="IPR018194">
    <property type="entry name" value="Ni-dep_hyd_lsu_Ni_BS"/>
</dbReference>
<dbReference type="SUPFAM" id="SSF56762">
    <property type="entry name" value="HydB/Nqo4-like"/>
    <property type="match status" value="1"/>
</dbReference>
<comment type="subunit">
    <text evidence="4">Heterodimer of a large and a small subunit.</text>
</comment>
<comment type="caution">
    <text evidence="9">The sequence shown here is derived from an EMBL/GenBank/DDBJ whole genome shotgun (WGS) entry which is preliminary data.</text>
</comment>
<dbReference type="Pfam" id="PF00374">
    <property type="entry name" value="NiFeSe_Hases"/>
    <property type="match status" value="3"/>
</dbReference>
<evidence type="ECO:0000256" key="5">
    <source>
        <dbReference type="ARBA" id="ARBA00022596"/>
    </source>
</evidence>
<dbReference type="RefSeq" id="WP_095406787.1">
    <property type="nucleotide sequence ID" value="NZ_NOJZ02000018.1"/>
</dbReference>
<keyword evidence="7" id="KW-0560">Oxidoreductase</keyword>
<dbReference type="InterPro" id="IPR050867">
    <property type="entry name" value="NiFe/NiFeSe_hydrgnase_LSU"/>
</dbReference>
<feature type="binding site" evidence="8">
    <location>
        <position position="440"/>
    </location>
    <ligand>
        <name>Fe cation</name>
        <dbReference type="ChEBI" id="CHEBI:24875"/>
    </ligand>
</feature>
<name>A0A371IRP1_9FIRM</name>
<dbReference type="PANTHER" id="PTHR42958:SF2">
    <property type="entry name" value="UPTAKE HYDROGENASE LARGE SUBUNIT"/>
    <property type="match status" value="1"/>
</dbReference>
<dbReference type="AlphaFoldDB" id="A0A371IRP1"/>
<dbReference type="PROSITE" id="PS00507">
    <property type="entry name" value="NI_HGENASE_L_1"/>
    <property type="match status" value="1"/>
</dbReference>
<dbReference type="Gene3D" id="1.10.645.10">
    <property type="entry name" value="Cytochrome-c3 Hydrogenase, chain B"/>
    <property type="match status" value="1"/>
</dbReference>
<evidence type="ECO:0000256" key="7">
    <source>
        <dbReference type="ARBA" id="ARBA00023002"/>
    </source>
</evidence>
<dbReference type="OrthoDB" id="9761717at2"/>
<comment type="cofactor">
    <cofactor evidence="1 8">
        <name>Ni(2+)</name>
        <dbReference type="ChEBI" id="CHEBI:49786"/>
    </cofactor>
</comment>
<dbReference type="InterPro" id="IPR029014">
    <property type="entry name" value="NiFe-Hase_large"/>
</dbReference>
<keyword evidence="6 8" id="KW-0479">Metal-binding</keyword>
<comment type="similarity">
    <text evidence="3">Belongs to the [NiFe]/[NiFeSe] hydrogenase large subunit family.</text>
</comment>
<organism evidence="9 10">
    <name type="scientific">Romboutsia maritimum</name>
    <dbReference type="NCBI Taxonomy" id="2020948"/>
    <lineage>
        <taxon>Bacteria</taxon>
        <taxon>Bacillati</taxon>
        <taxon>Bacillota</taxon>
        <taxon>Clostridia</taxon>
        <taxon>Peptostreptococcales</taxon>
        <taxon>Peptostreptococcaceae</taxon>
        <taxon>Romboutsia</taxon>
    </lineage>
</organism>
<dbReference type="InterPro" id="IPR001501">
    <property type="entry name" value="Ni-dep_hyd_lsu"/>
</dbReference>
<evidence type="ECO:0000313" key="9">
    <source>
        <dbReference type="EMBL" id="RDY23134.1"/>
    </source>
</evidence>
<feature type="binding site" evidence="8">
    <location>
        <position position="60"/>
    </location>
    <ligand>
        <name>Ni(2+)</name>
        <dbReference type="ChEBI" id="CHEBI:49786"/>
    </ligand>
</feature>
<dbReference type="GO" id="GO:0008901">
    <property type="term" value="F:ferredoxin hydrogenase activity"/>
    <property type="evidence" value="ECO:0007669"/>
    <property type="project" value="InterPro"/>
</dbReference>
<keyword evidence="5 8" id="KW-0533">Nickel</keyword>